<reference evidence="2" key="1">
    <citation type="submission" date="2023-10" db="EMBL/GenBank/DDBJ databases">
        <authorList>
            <person name="Hackl T."/>
        </authorList>
    </citation>
    <scope>NUCLEOTIDE SEQUENCE</scope>
</reference>
<name>A0AAI8VVB6_9PEZI</name>
<evidence type="ECO:0000313" key="2">
    <source>
        <dbReference type="EMBL" id="CAJ2511410.1"/>
    </source>
</evidence>
<feature type="region of interest" description="Disordered" evidence="1">
    <location>
        <begin position="132"/>
        <end position="267"/>
    </location>
</feature>
<accession>A0AAI8VVB6</accession>
<comment type="caution">
    <text evidence="2">The sequence shown here is derived from an EMBL/GenBank/DDBJ whole genome shotgun (WGS) entry which is preliminary data.</text>
</comment>
<proteinExistence type="predicted"/>
<feature type="compositionally biased region" description="Low complexity" evidence="1">
    <location>
        <begin position="240"/>
        <end position="267"/>
    </location>
</feature>
<feature type="compositionally biased region" description="Basic residues" evidence="1">
    <location>
        <begin position="214"/>
        <end position="225"/>
    </location>
</feature>
<dbReference type="AlphaFoldDB" id="A0AAI8VVB6"/>
<organism evidence="2 3">
    <name type="scientific">Anthostomella pinea</name>
    <dbReference type="NCBI Taxonomy" id="933095"/>
    <lineage>
        <taxon>Eukaryota</taxon>
        <taxon>Fungi</taxon>
        <taxon>Dikarya</taxon>
        <taxon>Ascomycota</taxon>
        <taxon>Pezizomycotina</taxon>
        <taxon>Sordariomycetes</taxon>
        <taxon>Xylariomycetidae</taxon>
        <taxon>Xylariales</taxon>
        <taxon>Xylariaceae</taxon>
        <taxon>Anthostomella</taxon>
    </lineage>
</organism>
<keyword evidence="3" id="KW-1185">Reference proteome</keyword>
<sequence>MASGSTNPRPAQDDAWDKPIDISEWEGLTVAELIWKYKGVVKHYRLLEDTIIAKTRDFEERMTDQQKAEPLYQKLVSGNDADMARAEVEMNRLTACYQSMLKRKVQGVVDEIERREAASNLVLMANPVVGAEGAAADQSDEGVAADKDDEETSANKDDKGKASAPAQPVNQKEQNQRRAKARRAKAAAKAAAEQETSANKDDKEKTSAPAQPVNRKKQKRRRAKAAAKAAAKQEHEQEHAAANGPPSPSSTATSLSSTASATFTPLPERAFLELRLRHGMAQP</sequence>
<evidence type="ECO:0000313" key="3">
    <source>
        <dbReference type="Proteomes" id="UP001295740"/>
    </source>
</evidence>
<gene>
    <name evidence="2" type="ORF">KHLLAP_LOCUS11878</name>
</gene>
<dbReference type="Proteomes" id="UP001295740">
    <property type="component" value="Unassembled WGS sequence"/>
</dbReference>
<feature type="compositionally biased region" description="Basic residues" evidence="1">
    <location>
        <begin position="177"/>
        <end position="186"/>
    </location>
</feature>
<protein>
    <submittedName>
        <fullName evidence="2">Uu.00g070350.m01.CDS01</fullName>
    </submittedName>
</protein>
<dbReference type="EMBL" id="CAUWAG010000018">
    <property type="protein sequence ID" value="CAJ2511410.1"/>
    <property type="molecule type" value="Genomic_DNA"/>
</dbReference>
<evidence type="ECO:0000256" key="1">
    <source>
        <dbReference type="SAM" id="MobiDB-lite"/>
    </source>
</evidence>